<dbReference type="InterPro" id="IPR000601">
    <property type="entry name" value="PKD_dom"/>
</dbReference>
<dbReference type="Gene3D" id="2.40.30.20">
    <property type="match status" value="1"/>
</dbReference>
<sequence>MKAPCIFLRAILLVLLATSDPLWSYTQAHLQTAQDGTIETIPLEATVQETPPQIRIKTYAPGTFTIYRKSPSAQDWGTPVASGVSLSAESVWTDASVTVGTLYEYRFVNTAATSLSYILPTGYILCGIKVDGTQSRGRMAVLVASDVPAALPTEFAQYRADLAADGWTVHEIGVPRAANYTGLGNGTILTLKVNSGGTGYTNGAYVRLTNGSGRIARGKITTSSGAITAISIPNGGGGAGFSVNETLTVSGGSNTGTGATLIGHVNLSQQVLKYPADSAGGTGYTSGESVTLTGVTSGRTAQASIYTLSSDAIYWLIISSSQTGFLQGERLIMSGNTTGSGVGVILVDTVDEQGKLTKAGLYPAGLGYINGEAVTITGKSSGKKAQGSLLTNAEGVILSIDIISSEAGFLAGESLAISGTTAGSGMGAFTAAVGGPLASVEVVTGGSGYSDGNVVTFDTGTTRAQGVLHTTNGVITSVTVTAGGTGFSDGGYVYPLGLMSTSGGATATVLTVDNSGTGRKVNVTSGGSGYRDNDRVTISGAGGTITGSIIAPAGTITGISAVLPGTFAAGETLTITPSSGGSGATASADATLTSCHLLIRSAIQAVNTAYPGELKNLAIIGKVPVCRSGLNDGAGADGHGNVAPYGTDAFYADMDGVIGTDWTDINDNPTYSATANVPGDGQFDQEKISQVGGGGRVELGFGRIDLSLGIQTETEALRTYFNKLHRYKTAAADFRPGRRVADRWMYPNEREAELQSMPGVVGMANVEFTTNAMLPVVKSGQDADQLYTTQNGPYLFYFKGSNSPASGVGGRAVFWTGMQSHWGYWYESSLLTSGSNLMQKALAEDSYTLSYTWNIWGLRYIYHRLGMGLDAGDMMRQSINNRGWTLGGTYTYKFYNQNNGDYHGSLYMNHMGDPALRLFMFEPPSALSVVKTGGVPVLTWTASPDAGVIGYHIYRASHAGAPFTRLTSVPVPGTTYTDASATSGSAIYMVRAVRLETTGGGTFYNASLGITQVVNLDVAPSPVAITTSAISPLSWNTPVSLTLSATSGVPQYTWTLDSGTLPAGLALSPTGVISGTPAMPGVYAFAVRVTDQINQTAARTYSVTVTSNSANVLYPEATTYTDKARPTTSFGTDEASYISGVAANQYETFQRYDLSGLARNNSFVRATLYLYVTSGTTSGTVANVQANLIADAQDGWIDRGISQPFTGAASNGSGKSRITCPNHGFANGIQVSLAGLTGTGAPSSGPYVITVVDADHFDLLTVPFGSWTYDPALAYVSTASMTYNTRPTSYNTTVPTIAGAGVNTPGTLLRFDVTPYVRETLANDPLKKLSLRFFTATPQTVAVGSANAYGDARPYIVLETTDGPDIAVNRPTASPAYISLGAGLLLDTTVTPLAGRSGALSLAWTKLSGPGTVTFSRPTSAATAASFSAIGEYVVRLTASDGVASAYRDFTVRVIDRPVTGPVDSSLLLYLPFDEGTGTTAADIMTPGGKATFTGGALWSSSGRIGNAAAFAGTGQYAVVPDSATKPLDGMQQLTVSLWINQKVSETDSATYRTVVSKSNGQYSPIVYEIKLRGGAGGKNTVYVSVNGSRPTFYGATQIGTNEWNHLVLVFDGTQASDNVRYYLNGNPERFFTISGATSVARNAACNLYVGAHDSGDTKTFNGIIDEVRVYNRALSGDEIRDLAQAVPSRIGPAVSVSGPISGTTGSALPVTGTASSTAGPVTLQWSAPQASAAATFANPAAASTTVSFNQPGTYTVRLTADDGSISTWAETSASITPAPGMSSWLQQHFGTTDATGSRAPTANPAGDGLANLMKYALGLDPNTAYSAADAGLALGQTTVSGQEYLTYTFTGTAADVTYIVEAANGLGEPWTTIYSHSGSAPGTVTVNDTQPIQAATKRFLRLRVVKP</sequence>
<dbReference type="SUPFAM" id="SSF49313">
    <property type="entry name" value="Cadherin-like"/>
    <property type="match status" value="1"/>
</dbReference>
<comment type="caution">
    <text evidence="5">The sequence shown here is derived from an EMBL/GenBank/DDBJ whole genome shotgun (WGS) entry which is preliminary data.</text>
</comment>
<evidence type="ECO:0000313" key="5">
    <source>
        <dbReference type="EMBL" id="GAT34071.1"/>
    </source>
</evidence>
<dbReference type="Gene3D" id="2.60.40.10">
    <property type="entry name" value="Immunoglobulins"/>
    <property type="match status" value="4"/>
</dbReference>
<feature type="domain" description="PKD" evidence="4">
    <location>
        <begin position="1711"/>
        <end position="1763"/>
    </location>
</feature>
<evidence type="ECO:0000259" key="4">
    <source>
        <dbReference type="PROSITE" id="PS50093"/>
    </source>
</evidence>
<keyword evidence="5" id="KW-0430">Lectin</keyword>
<dbReference type="InterPro" id="IPR023366">
    <property type="entry name" value="ATP_synth_asu-like_sf"/>
</dbReference>
<dbReference type="InParanoid" id="A0A146G9D9"/>
<dbReference type="STRING" id="690879.TSACC_22494"/>
<dbReference type="InterPro" id="IPR006558">
    <property type="entry name" value="LamG-like"/>
</dbReference>
<dbReference type="SUPFAM" id="SSF49899">
    <property type="entry name" value="Concanavalin A-like lectins/glucanases"/>
    <property type="match status" value="1"/>
</dbReference>
<dbReference type="EMBL" id="BDCO01000002">
    <property type="protein sequence ID" value="GAT34071.1"/>
    <property type="molecule type" value="Genomic_DNA"/>
</dbReference>
<feature type="signal peptide" evidence="3">
    <location>
        <begin position="1"/>
        <end position="24"/>
    </location>
</feature>
<reference evidence="6" key="1">
    <citation type="journal article" date="2017" name="Genome Announc.">
        <title>Draft Genome Sequence of Terrimicrobium sacchariphilum NM-5T, a Facultative Anaerobic Soil Bacterium of the Class Spartobacteria.</title>
        <authorList>
            <person name="Qiu Y.L."/>
            <person name="Tourlousse D.M."/>
            <person name="Matsuura N."/>
            <person name="Ohashi A."/>
            <person name="Sekiguchi Y."/>
        </authorList>
    </citation>
    <scope>NUCLEOTIDE SEQUENCE [LARGE SCALE GENOMIC DNA]</scope>
    <source>
        <strain evidence="6">NM-5</strain>
    </source>
</reference>
<organism evidence="5 6">
    <name type="scientific">Terrimicrobium sacchariphilum</name>
    <dbReference type="NCBI Taxonomy" id="690879"/>
    <lineage>
        <taxon>Bacteria</taxon>
        <taxon>Pseudomonadati</taxon>
        <taxon>Verrucomicrobiota</taxon>
        <taxon>Terrimicrobiia</taxon>
        <taxon>Terrimicrobiales</taxon>
        <taxon>Terrimicrobiaceae</taxon>
        <taxon>Terrimicrobium</taxon>
    </lineage>
</organism>
<dbReference type="OrthoDB" id="173903at2"/>
<dbReference type="GO" id="GO:0016020">
    <property type="term" value="C:membrane"/>
    <property type="evidence" value="ECO:0007669"/>
    <property type="project" value="InterPro"/>
</dbReference>
<evidence type="ECO:0000256" key="2">
    <source>
        <dbReference type="ARBA" id="ARBA00023157"/>
    </source>
</evidence>
<dbReference type="Pfam" id="PF05345">
    <property type="entry name" value="He_PIG"/>
    <property type="match status" value="1"/>
</dbReference>
<accession>A0A146G9D9</accession>
<dbReference type="InterPro" id="IPR013783">
    <property type="entry name" value="Ig-like_fold"/>
</dbReference>
<dbReference type="RefSeq" id="WP_075079738.1">
    <property type="nucleotide sequence ID" value="NZ_BDCO01000002.1"/>
</dbReference>
<dbReference type="PROSITE" id="PS50093">
    <property type="entry name" value="PKD"/>
    <property type="match status" value="1"/>
</dbReference>
<dbReference type="GO" id="GO:0030246">
    <property type="term" value="F:carbohydrate binding"/>
    <property type="evidence" value="ECO:0007669"/>
    <property type="project" value="UniProtKB-KW"/>
</dbReference>
<dbReference type="InterPro" id="IPR013320">
    <property type="entry name" value="ConA-like_dom_sf"/>
</dbReference>
<evidence type="ECO:0000256" key="1">
    <source>
        <dbReference type="ARBA" id="ARBA00022729"/>
    </source>
</evidence>
<evidence type="ECO:0000313" key="6">
    <source>
        <dbReference type="Proteomes" id="UP000076023"/>
    </source>
</evidence>
<dbReference type="Pfam" id="PF13385">
    <property type="entry name" value="Laminin_G_3"/>
    <property type="match status" value="1"/>
</dbReference>
<name>A0A146G9D9_TERSA</name>
<dbReference type="SUPFAM" id="SSF49299">
    <property type="entry name" value="PKD domain"/>
    <property type="match status" value="1"/>
</dbReference>
<proteinExistence type="predicted"/>
<evidence type="ECO:0000256" key="3">
    <source>
        <dbReference type="SAM" id="SignalP"/>
    </source>
</evidence>
<dbReference type="InterPro" id="IPR015919">
    <property type="entry name" value="Cadherin-like_sf"/>
</dbReference>
<keyword evidence="1 3" id="KW-0732">Signal</keyword>
<keyword evidence="6" id="KW-1185">Reference proteome</keyword>
<dbReference type="Gene3D" id="2.60.120.200">
    <property type="match status" value="1"/>
</dbReference>
<protein>
    <submittedName>
        <fullName evidence="5">Concanavalin A-like lectin/glucanases superfamily protein</fullName>
    </submittedName>
</protein>
<feature type="chain" id="PRO_5007524743" evidence="3">
    <location>
        <begin position="25"/>
        <end position="1908"/>
    </location>
</feature>
<gene>
    <name evidence="5" type="ORF">TSACC_22494</name>
</gene>
<dbReference type="GO" id="GO:0005509">
    <property type="term" value="F:calcium ion binding"/>
    <property type="evidence" value="ECO:0007669"/>
    <property type="project" value="InterPro"/>
</dbReference>
<dbReference type="SMART" id="SM00560">
    <property type="entry name" value="LamGL"/>
    <property type="match status" value="1"/>
</dbReference>
<dbReference type="PANTHER" id="PTHR42535:SF2">
    <property type="entry name" value="CHROMOSOME UNDETERMINED SCAFFOLD_146, WHOLE GENOME SHOTGUN SEQUENCE"/>
    <property type="match status" value="1"/>
</dbReference>
<dbReference type="PANTHER" id="PTHR42535">
    <property type="entry name" value="OOKINETE PROTEIN, PUTATIVE-RELATED"/>
    <property type="match status" value="1"/>
</dbReference>
<dbReference type="Proteomes" id="UP000076023">
    <property type="component" value="Unassembled WGS sequence"/>
</dbReference>
<keyword evidence="2" id="KW-1015">Disulfide bond</keyword>
<dbReference type="CDD" id="cd00146">
    <property type="entry name" value="PKD"/>
    <property type="match status" value="1"/>
</dbReference>
<dbReference type="InterPro" id="IPR035986">
    <property type="entry name" value="PKD_dom_sf"/>
</dbReference>